<dbReference type="AlphaFoldDB" id="A0A285PFP7"/>
<evidence type="ECO:0000313" key="2">
    <source>
        <dbReference type="Proteomes" id="UP000219439"/>
    </source>
</evidence>
<evidence type="ECO:0000313" key="1">
    <source>
        <dbReference type="EMBL" id="SNZ20113.1"/>
    </source>
</evidence>
<dbReference type="EMBL" id="OBEL01000003">
    <property type="protein sequence ID" value="SNZ20113.1"/>
    <property type="molecule type" value="Genomic_DNA"/>
</dbReference>
<name>A0A285PFP7_9HYPH</name>
<proteinExistence type="predicted"/>
<dbReference type="OrthoDB" id="8107045at2"/>
<protein>
    <submittedName>
        <fullName evidence="1">Uncharacterized protein</fullName>
    </submittedName>
</protein>
<keyword evidence="2" id="KW-1185">Reference proteome</keyword>
<reference evidence="1 2" key="1">
    <citation type="submission" date="2017-09" db="EMBL/GenBank/DDBJ databases">
        <authorList>
            <person name="Ehlers B."/>
            <person name="Leendertz F.H."/>
        </authorList>
    </citation>
    <scope>NUCLEOTIDE SEQUENCE [LARGE SCALE GENOMIC DNA]</scope>
    <source>
        <strain evidence="1 2">DSM 18289</strain>
    </source>
</reference>
<gene>
    <name evidence="1" type="ORF">SAMN06265368_3214</name>
</gene>
<organism evidence="1 2">
    <name type="scientific">Cohaesibacter gelatinilyticus</name>
    <dbReference type="NCBI Taxonomy" id="372072"/>
    <lineage>
        <taxon>Bacteria</taxon>
        <taxon>Pseudomonadati</taxon>
        <taxon>Pseudomonadota</taxon>
        <taxon>Alphaproteobacteria</taxon>
        <taxon>Hyphomicrobiales</taxon>
        <taxon>Cohaesibacteraceae</taxon>
    </lineage>
</organism>
<accession>A0A285PFP7</accession>
<dbReference type="Proteomes" id="UP000219439">
    <property type="component" value="Unassembled WGS sequence"/>
</dbReference>
<sequence length="817" mass="92184">MYGQIDEDLWLAWDGERRLTIGGIGKTASSELFVVLGHTPPKSGQHEVNSKLIGAYETIKSNRFCLSIKMDREFEYIEVLRLEEKAAFPIKAFRLVNDQNFDGKTDAVGYVLVGLIHDYATNTDRFIPGFHRRESEIKIPDIPGLAWMSRSRILEIGSQSDSRKLESIAPSIVIPPSNFAPIRVSVPRSLNPRQKDIECFAEVPAVFGTNYASRHFYVPFGVRLEGQGCSLEGLSLIHVRRQAKIAELWNNKANASNHSPLLKSSHKDQISRSVIDWLTKCTKFNTAQEAESFGKWLQQVFNGEHIFIGIEEGLDSPLIRVIRDSSQSDLYDVQVGMVSIGDHFIFMDMHDRFIQVDDQCYAGFIAFELKPDLSLNQLHNTYSRDSDELSEAFFQRTITLQKQAESITEISPSLREKLKEISDPFEEDGFSALFGITALALDTARFEQNEWNIFKEDPAAYQLSHILFGATAWRIDEDNIHSSGSFVDRVLGTIGAKIGLEEGEDIRTELKLLSLLWQSKNKPSVARVLQICDDLSLDNNLSGWNKIVEAAHELDKIQTHRNNHQITQVIMDDQNAEKLKSVLGISTETHVQLEDVFTYVEKITKINAFLSQRLSHTQPDETGTTDDISAVKQKAEQMVEKLKEMKATEAAQLCSDCIESYPDNRSMLLMMMNKIREEFPEIGSLDLKTIKEGIAPHVSSDSNEIDRLLQLSQEFINHVTPPTHEIATQSDDTLKSLLQASSDPVTSLNSDESQKAINVAHILHSSEKFNELADIVASLREDDISISPRLMRLVSIWPRDANKTIKEIEAFRNSNSA</sequence>
<dbReference type="RefSeq" id="WP_097154456.1">
    <property type="nucleotide sequence ID" value="NZ_OBEL01000003.1"/>
</dbReference>